<sequence length="1741" mass="192975">MSQSLNSDKITPEAENALRKLAWAIESSFGEFKLFLARCNYTQLRDRLGERLQQICQGQIRRLDLEPSELMLHQRIQEELGDTTPDALMVFGLAALRDSDRLLSSANQVREEFRHSFPFPIVLWINDDLLKTMRRSAPDFQSWAVSVEFPPDREAIGAAVIATADDWFANNVQLSREAALKLQEDLKAAQQDLTHSSQPLNREIAANLQSLLGAVKFSCCQSNAALEHYQNAAQLWQKCQNLERLGKIYLEIAVCYYIKAREQHSLADADWQLTRQAVAQCLAAYEQTAKPELIADSLSSLGKILRQLGEWDTLQTLAENALSIHNCPNHTRELARDYGFLAAVALARENWIQAQTLAAQALEILNHPPATPNYDVSSYYFILAQAEAKLNHPDQAIEYLQAAKATGNPDEDIQLYLEILSELQRLYFEQEQYLPAFDLKIKLQSLEQQYGLRAFVGASLIKPKRRENFGIAPVEERESVAKEIANSGRMLDVERLVDRLSQNLYKIIVIHGQSGVGKSSLVNGGLIPALKQKTIGYQEVLPVAVRVYRDWVSEFGKSLAESLAEKGIKIIPIESEDIAIQLAFFRKQLQDNEKRNLRTVLIFDQFEEFFFAGPKPCQRKEFFKFLGNCLNILSVKVILSLREDYLHKLLEWEILDTMKIIGNDILSTKVRYPLGNFSPQDAEKIIQRLTENTQFRLDDDLLAALVRDLAIELDAVRPIELQIVGAQLQAEKITTLAEYRQWGPKTEFVKRYLAAVVADCGPKNQQTAELILYLLTDGKGTRPLKNRAELERDLQTFAVDLTEEPSPLSVVLNIFVKSGLVLIVPEKPAPRYQLVHDYLAEFIRQQQHPRLEQLIAKLEQEKKQRQLAEAQRQQTEKELQQAEQAKHILEQANAKAKQRIRLGTGVFAVSLMAAAIAGGLALKANQTLQEARSGTQLEREGLNALRKFEVYQIEGLLSAMQVGQDLKALVGDHRPLADYPTTTPMLALHTIVSRISERNQVWHQDSVINANFSPNGEQIITASDDHTARIWDRTGKLVAQLTGHHGPVRSANYSPNGQLIITASDDKTARIWDTTGQEVAQLTGHQGAVISASFSPDGQHIITTASDKTARLWDTTGKLVATLTGHQSAVNSASFSPNGQHIVTAASDNTARLWDITGKLEATLTGHQGWVFQASFSPNGQHIVTASLDNTARLWDITGKEVAQLTGHQGRVFKASFSPDGQRIVTASNDKTARIWDTSGKLVVQLSGHQGAVNSANFSPDGQRIVTASDDNTARVWDTTGKQVAALTGHQGSVFNANFSPDGQRIVTASLDNTAQIWDTTDKLVAQLTGHQGRVRSASFSPDGKRIVTASWDNSARVWDSSGKLLAILSGHQDWVRSANFSPNGELIVTASSDKTARLWDSNGKLVAILSGHQGSVRSASFSPDGQRIITASDDNTARVWDSSGKQVAILIGHQDWIFSANFSPDGQRIITASSDNTARVWKSTGKLIAILSGHQGWVRSAIFSPDGKRIATASSDDTARVWDSNGKLLAVLSGHQGRVRSATFSPDGQRIVTASLDNTARVWETTGKLLAVLSGHKGWVFSASFSPDGEHIVTASLDNTARVWDTTGKLVAELTGHQGWVISASFSPDGKRIVTASDDNTARVWPLGNLDELLAWGCNWLQDYLVTHPTELEKLKTCQNPSNLAAAALVLVREGEAQARAGDLNAAMAKFRKALKWNADLDFEPKAKAQEQRQEIRHKW</sequence>
<feature type="repeat" description="WD" evidence="3">
    <location>
        <begin position="1574"/>
        <end position="1606"/>
    </location>
</feature>
<evidence type="ECO:0000256" key="1">
    <source>
        <dbReference type="ARBA" id="ARBA00022574"/>
    </source>
</evidence>
<feature type="repeat" description="WD" evidence="3">
    <location>
        <begin position="1287"/>
        <end position="1319"/>
    </location>
</feature>
<accession>A0A7C3VKR8</accession>
<gene>
    <name evidence="6" type="ORF">ENR15_05505</name>
</gene>
<dbReference type="Pfam" id="PF20703">
    <property type="entry name" value="nSTAND1"/>
    <property type="match status" value="1"/>
</dbReference>
<evidence type="ECO:0000259" key="5">
    <source>
        <dbReference type="Pfam" id="PF20703"/>
    </source>
</evidence>
<dbReference type="InterPro" id="IPR036322">
    <property type="entry name" value="WD40_repeat_dom_sf"/>
</dbReference>
<feature type="repeat" description="WD" evidence="3">
    <location>
        <begin position="1533"/>
        <end position="1565"/>
    </location>
</feature>
<dbReference type="InterPro" id="IPR001680">
    <property type="entry name" value="WD40_rpt"/>
</dbReference>
<dbReference type="EMBL" id="DSPX01000050">
    <property type="protein sequence ID" value="HGG00118.1"/>
    <property type="molecule type" value="Genomic_DNA"/>
</dbReference>
<dbReference type="InterPro" id="IPR019775">
    <property type="entry name" value="WD40_repeat_CS"/>
</dbReference>
<feature type="repeat" description="WD" evidence="3">
    <location>
        <begin position="1492"/>
        <end position="1524"/>
    </location>
</feature>
<dbReference type="InterPro" id="IPR011990">
    <property type="entry name" value="TPR-like_helical_dom_sf"/>
</dbReference>
<comment type="caution">
    <text evidence="6">The sequence shown here is derived from an EMBL/GenBank/DDBJ whole genome shotgun (WGS) entry which is preliminary data.</text>
</comment>
<evidence type="ECO:0000256" key="3">
    <source>
        <dbReference type="PROSITE-ProRule" id="PRU00221"/>
    </source>
</evidence>
<protein>
    <recommendedName>
        <fullName evidence="5">Novel STAND NTPase 1 domain-containing protein</fullName>
    </recommendedName>
</protein>
<dbReference type="PANTHER" id="PTHR19848">
    <property type="entry name" value="WD40 REPEAT PROTEIN"/>
    <property type="match status" value="1"/>
</dbReference>
<dbReference type="PANTHER" id="PTHR19848:SF8">
    <property type="entry name" value="F-BOX AND WD REPEAT DOMAIN CONTAINING 7"/>
    <property type="match status" value="1"/>
</dbReference>
<feature type="domain" description="Novel STAND NTPase 1" evidence="5">
    <location>
        <begin position="488"/>
        <end position="876"/>
    </location>
</feature>
<evidence type="ECO:0000313" key="6">
    <source>
        <dbReference type="EMBL" id="HGG00118.1"/>
    </source>
</evidence>
<dbReference type="InterPro" id="IPR015943">
    <property type="entry name" value="WD40/YVTN_repeat-like_dom_sf"/>
</dbReference>
<proteinExistence type="predicted"/>
<dbReference type="SUPFAM" id="SSF52540">
    <property type="entry name" value="P-loop containing nucleoside triphosphate hydrolases"/>
    <property type="match status" value="1"/>
</dbReference>
<name>A0A7C3VKR8_9CYAN</name>
<feature type="repeat" description="WD" evidence="3">
    <location>
        <begin position="1328"/>
        <end position="1360"/>
    </location>
</feature>
<feature type="repeat" description="WD" evidence="3">
    <location>
        <begin position="1451"/>
        <end position="1483"/>
    </location>
</feature>
<keyword evidence="4" id="KW-0175">Coiled coil</keyword>
<evidence type="ECO:0000256" key="4">
    <source>
        <dbReference type="SAM" id="Coils"/>
    </source>
</evidence>
<feature type="repeat" description="WD" evidence="3">
    <location>
        <begin position="1123"/>
        <end position="1156"/>
    </location>
</feature>
<organism evidence="6">
    <name type="scientific">Planktothricoides sp. SpSt-374</name>
    <dbReference type="NCBI Taxonomy" id="2282167"/>
    <lineage>
        <taxon>Bacteria</taxon>
        <taxon>Bacillati</taxon>
        <taxon>Cyanobacteriota</taxon>
        <taxon>Cyanophyceae</taxon>
        <taxon>Oscillatoriophycideae</taxon>
        <taxon>Oscillatoriales</taxon>
        <taxon>Oscillatoriaceae</taxon>
        <taxon>Planktothricoides</taxon>
    </lineage>
</organism>
<dbReference type="SUPFAM" id="SSF82171">
    <property type="entry name" value="DPP6 N-terminal domain-like"/>
    <property type="match status" value="1"/>
</dbReference>
<feature type="coiled-coil region" evidence="4">
    <location>
        <begin position="851"/>
        <end position="899"/>
    </location>
</feature>
<dbReference type="InterPro" id="IPR049052">
    <property type="entry name" value="nSTAND1"/>
</dbReference>
<dbReference type="PROSITE" id="PS00678">
    <property type="entry name" value="WD_REPEATS_1"/>
    <property type="match status" value="2"/>
</dbReference>
<feature type="repeat" description="WD" evidence="3">
    <location>
        <begin position="1164"/>
        <end position="1205"/>
    </location>
</feature>
<dbReference type="PRINTS" id="PR00320">
    <property type="entry name" value="GPROTEINBRPT"/>
</dbReference>
<keyword evidence="1 3" id="KW-0853">WD repeat</keyword>
<dbReference type="SMART" id="SM00320">
    <property type="entry name" value="WD40"/>
    <property type="match status" value="16"/>
</dbReference>
<feature type="repeat" description="WD" evidence="3">
    <location>
        <begin position="1410"/>
        <end position="1442"/>
    </location>
</feature>
<evidence type="ECO:0000256" key="2">
    <source>
        <dbReference type="ARBA" id="ARBA00022737"/>
    </source>
</evidence>
<feature type="repeat" description="WD" evidence="3">
    <location>
        <begin position="1082"/>
        <end position="1114"/>
    </location>
</feature>
<dbReference type="SMART" id="SM00028">
    <property type="entry name" value="TPR"/>
    <property type="match status" value="4"/>
</dbReference>
<dbReference type="PROSITE" id="PS50082">
    <property type="entry name" value="WD_REPEATS_2"/>
    <property type="match status" value="16"/>
</dbReference>
<dbReference type="Gene3D" id="3.40.50.300">
    <property type="entry name" value="P-loop containing nucleotide triphosphate hydrolases"/>
    <property type="match status" value="1"/>
</dbReference>
<reference evidence="6" key="1">
    <citation type="journal article" date="2020" name="mSystems">
        <title>Genome- and Community-Level Interaction Insights into Carbon Utilization and Element Cycling Functions of Hydrothermarchaeota in Hydrothermal Sediment.</title>
        <authorList>
            <person name="Zhou Z."/>
            <person name="Liu Y."/>
            <person name="Xu W."/>
            <person name="Pan J."/>
            <person name="Luo Z.H."/>
            <person name="Li M."/>
        </authorList>
    </citation>
    <scope>NUCLEOTIDE SEQUENCE [LARGE SCALE GENOMIC DNA]</scope>
    <source>
        <strain evidence="6">SpSt-374</strain>
    </source>
</reference>
<keyword evidence="2" id="KW-0677">Repeat</keyword>
<dbReference type="PROSITE" id="PS50294">
    <property type="entry name" value="WD_REPEATS_REGION"/>
    <property type="match status" value="16"/>
</dbReference>
<dbReference type="InterPro" id="IPR027417">
    <property type="entry name" value="P-loop_NTPase"/>
</dbReference>
<dbReference type="InterPro" id="IPR019734">
    <property type="entry name" value="TPR_rpt"/>
</dbReference>
<feature type="repeat" description="WD" evidence="3">
    <location>
        <begin position="1041"/>
        <end position="1082"/>
    </location>
</feature>
<dbReference type="CDD" id="cd00200">
    <property type="entry name" value="WD40"/>
    <property type="match status" value="2"/>
</dbReference>
<feature type="repeat" description="WD" evidence="3">
    <location>
        <begin position="1615"/>
        <end position="1656"/>
    </location>
</feature>
<feature type="repeat" description="WD" evidence="3">
    <location>
        <begin position="1003"/>
        <end position="1032"/>
    </location>
</feature>
<dbReference type="SUPFAM" id="SSF48452">
    <property type="entry name" value="TPR-like"/>
    <property type="match status" value="1"/>
</dbReference>
<dbReference type="InterPro" id="IPR020472">
    <property type="entry name" value="WD40_PAC1"/>
</dbReference>
<feature type="repeat" description="WD" evidence="3">
    <location>
        <begin position="1246"/>
        <end position="1287"/>
    </location>
</feature>
<dbReference type="Gene3D" id="1.25.40.10">
    <property type="entry name" value="Tetratricopeptide repeat domain"/>
    <property type="match status" value="1"/>
</dbReference>
<dbReference type="SUPFAM" id="SSF50978">
    <property type="entry name" value="WD40 repeat-like"/>
    <property type="match status" value="2"/>
</dbReference>
<dbReference type="Gene3D" id="2.130.10.10">
    <property type="entry name" value="YVTN repeat-like/Quinoprotein amine dehydrogenase"/>
    <property type="match status" value="7"/>
</dbReference>
<feature type="repeat" description="WD" evidence="3">
    <location>
        <begin position="1369"/>
        <end position="1401"/>
    </location>
</feature>
<dbReference type="Pfam" id="PF00400">
    <property type="entry name" value="WD40"/>
    <property type="match status" value="16"/>
</dbReference>
<feature type="repeat" description="WD" evidence="3">
    <location>
        <begin position="1205"/>
        <end position="1237"/>
    </location>
</feature>